<dbReference type="SUPFAM" id="SSF53822">
    <property type="entry name" value="Periplasmic binding protein-like I"/>
    <property type="match status" value="1"/>
</dbReference>
<dbReference type="InterPro" id="IPR010982">
    <property type="entry name" value="Lambda_DNA-bd_dom_sf"/>
</dbReference>
<evidence type="ECO:0000313" key="6">
    <source>
        <dbReference type="Proteomes" id="UP000003244"/>
    </source>
</evidence>
<name>E0E241_9FIRM</name>
<dbReference type="STRING" id="596315.HMPREF0634_1593"/>
<comment type="caution">
    <text evidence="5">The sequence shown here is derived from an EMBL/GenBank/DDBJ whole genome shotgun (WGS) entry which is preliminary data.</text>
</comment>
<evidence type="ECO:0000259" key="4">
    <source>
        <dbReference type="PROSITE" id="PS50932"/>
    </source>
</evidence>
<dbReference type="CDD" id="cd01392">
    <property type="entry name" value="HTH_LacI"/>
    <property type="match status" value="1"/>
</dbReference>
<evidence type="ECO:0000256" key="2">
    <source>
        <dbReference type="ARBA" id="ARBA00023125"/>
    </source>
</evidence>
<dbReference type="GO" id="GO:0003700">
    <property type="term" value="F:DNA-binding transcription factor activity"/>
    <property type="evidence" value="ECO:0007669"/>
    <property type="project" value="TreeGrafter"/>
</dbReference>
<keyword evidence="6" id="KW-1185">Reference proteome</keyword>
<protein>
    <submittedName>
        <fullName evidence="5">Transcriptional regulator, LacI family</fullName>
    </submittedName>
</protein>
<proteinExistence type="predicted"/>
<accession>E0E241</accession>
<keyword evidence="3" id="KW-0804">Transcription</keyword>
<reference evidence="5 6" key="1">
    <citation type="submission" date="2010-08" db="EMBL/GenBank/DDBJ databases">
        <authorList>
            <person name="Harkins D.M."/>
            <person name="Madupu R."/>
            <person name="Durkin A.S."/>
            <person name="Torralba M."/>
            <person name="Methe B."/>
            <person name="Sutton G.G."/>
            <person name="Nelson K.E."/>
        </authorList>
    </citation>
    <scope>NUCLEOTIDE SEQUENCE [LARGE SCALE GENOMIC DNA]</scope>
    <source>
        <strain evidence="5 6">DSM 17678</strain>
    </source>
</reference>
<dbReference type="InterPro" id="IPR000843">
    <property type="entry name" value="HTH_LacI"/>
</dbReference>
<dbReference type="EMBL" id="ADGQ01000030">
    <property type="protein sequence ID" value="EFM65030.1"/>
    <property type="molecule type" value="Genomic_DNA"/>
</dbReference>
<dbReference type="PROSITE" id="PS50932">
    <property type="entry name" value="HTH_LACI_2"/>
    <property type="match status" value="1"/>
</dbReference>
<keyword evidence="2" id="KW-0238">DNA-binding</keyword>
<dbReference type="Pfam" id="PF00356">
    <property type="entry name" value="LacI"/>
    <property type="match status" value="1"/>
</dbReference>
<dbReference type="PANTHER" id="PTHR30146">
    <property type="entry name" value="LACI-RELATED TRANSCRIPTIONAL REPRESSOR"/>
    <property type="match status" value="1"/>
</dbReference>
<dbReference type="PANTHER" id="PTHR30146:SF109">
    <property type="entry name" value="HTH-TYPE TRANSCRIPTIONAL REGULATOR GALS"/>
    <property type="match status" value="1"/>
</dbReference>
<dbReference type="eggNOG" id="COG1609">
    <property type="taxonomic scope" value="Bacteria"/>
</dbReference>
<dbReference type="InterPro" id="IPR001761">
    <property type="entry name" value="Peripla_BP/Lac1_sug-bd_dom"/>
</dbReference>
<dbReference type="AlphaFoldDB" id="E0E241"/>
<dbReference type="RefSeq" id="WP_007788759.1">
    <property type="nucleotide sequence ID" value="NZ_ADGQ01000030.1"/>
</dbReference>
<dbReference type="Proteomes" id="UP000003244">
    <property type="component" value="Unassembled WGS sequence"/>
</dbReference>
<dbReference type="SUPFAM" id="SSF47413">
    <property type="entry name" value="lambda repressor-like DNA-binding domains"/>
    <property type="match status" value="1"/>
</dbReference>
<evidence type="ECO:0000313" key="5">
    <source>
        <dbReference type="EMBL" id="EFM65030.1"/>
    </source>
</evidence>
<feature type="domain" description="HTH lacI-type" evidence="4">
    <location>
        <begin position="7"/>
        <end position="61"/>
    </location>
</feature>
<dbReference type="SMART" id="SM00354">
    <property type="entry name" value="HTH_LACI"/>
    <property type="match status" value="1"/>
</dbReference>
<gene>
    <name evidence="5" type="ORF">HMPREF0634_1593</name>
</gene>
<sequence length="330" mass="36819">MEKQRKVTMQTVADEAGVSKATVSRAIGNYPDISDSTKKKIFEVMERLNYHPSAIARSLANRISKNVGLVLPADDDFFMNPFFQESLRGVAKTAGKRGYDTLIAYNGKNETNAIKRLVNSNKVDGVILMRSVIGDSTVNYLRDIEFPFILIGKSEEYDDIYTVDTDNVDACRKLTNHLVGLGCKKIGFIGGKRDSMVTTDRYDGYIQSIRENGLYFSDDMVEENEFNKLEGYMSMKKLLEANGDMDGVVITDSLIFSGAIDYLSSVCEEKDIIIGAFGAESNSFNKSKYKVVNIDVGSMKIGEFSCEKLIDILEKKDVDLTDIVDYKIEG</sequence>
<evidence type="ECO:0000256" key="3">
    <source>
        <dbReference type="ARBA" id="ARBA00023163"/>
    </source>
</evidence>
<organism evidence="5 6">
    <name type="scientific">Peptostreptococcus stomatis DSM 17678</name>
    <dbReference type="NCBI Taxonomy" id="596315"/>
    <lineage>
        <taxon>Bacteria</taxon>
        <taxon>Bacillati</taxon>
        <taxon>Bacillota</taxon>
        <taxon>Clostridia</taxon>
        <taxon>Peptostreptococcales</taxon>
        <taxon>Peptostreptococcaceae</taxon>
        <taxon>Peptostreptococcus</taxon>
    </lineage>
</organism>
<dbReference type="Gene3D" id="3.40.50.2300">
    <property type="match status" value="2"/>
</dbReference>
<dbReference type="Gene3D" id="1.10.260.40">
    <property type="entry name" value="lambda repressor-like DNA-binding domains"/>
    <property type="match status" value="1"/>
</dbReference>
<dbReference type="Pfam" id="PF00532">
    <property type="entry name" value="Peripla_BP_1"/>
    <property type="match status" value="1"/>
</dbReference>
<dbReference type="OrthoDB" id="9788209at2"/>
<keyword evidence="1" id="KW-0805">Transcription regulation</keyword>
<evidence type="ECO:0000256" key="1">
    <source>
        <dbReference type="ARBA" id="ARBA00023015"/>
    </source>
</evidence>
<dbReference type="GO" id="GO:0000976">
    <property type="term" value="F:transcription cis-regulatory region binding"/>
    <property type="evidence" value="ECO:0007669"/>
    <property type="project" value="TreeGrafter"/>
</dbReference>
<dbReference type="InterPro" id="IPR028082">
    <property type="entry name" value="Peripla_BP_I"/>
</dbReference>
<dbReference type="GeneID" id="84800282"/>